<dbReference type="Gene3D" id="3.40.50.2300">
    <property type="match status" value="2"/>
</dbReference>
<dbReference type="PROSITE" id="PS00356">
    <property type="entry name" value="HTH_LACI_1"/>
    <property type="match status" value="1"/>
</dbReference>
<dbReference type="InterPro" id="IPR010982">
    <property type="entry name" value="Lambda_DNA-bd_dom_sf"/>
</dbReference>
<dbReference type="InterPro" id="IPR046335">
    <property type="entry name" value="LacI/GalR-like_sensor"/>
</dbReference>
<evidence type="ECO:0000256" key="1">
    <source>
        <dbReference type="ARBA" id="ARBA00023015"/>
    </source>
</evidence>
<dbReference type="Proteomes" id="UP000305202">
    <property type="component" value="Unassembled WGS sequence"/>
</dbReference>
<dbReference type="Pfam" id="PF13377">
    <property type="entry name" value="Peripla_BP_3"/>
    <property type="match status" value="1"/>
</dbReference>
<evidence type="ECO:0000256" key="2">
    <source>
        <dbReference type="ARBA" id="ARBA00023125"/>
    </source>
</evidence>
<feature type="domain" description="HTH lacI-type" evidence="4">
    <location>
        <begin position="6"/>
        <end position="60"/>
    </location>
</feature>
<dbReference type="Pfam" id="PF00356">
    <property type="entry name" value="LacI"/>
    <property type="match status" value="1"/>
</dbReference>
<reference evidence="5 6" key="1">
    <citation type="submission" date="2019-04" db="EMBL/GenBank/DDBJ databases">
        <authorList>
            <person name="Li M."/>
            <person name="Gao C."/>
        </authorList>
    </citation>
    <scope>NUCLEOTIDE SEQUENCE [LARGE SCALE GENOMIC DNA]</scope>
    <source>
        <strain evidence="5 6">BGMRC 2031</strain>
    </source>
</reference>
<sequence>MKPKNATLEDVARHAGVSYQTVSRVLNQSSRVADATRSRVEQAMRELNYVPNRLAQQLAGKPTYTLGLVTASLSWHAPSQIASAVRQSARACGYNVLIAMPDEAEEDALQAALNELKGQRVDGIIINLPLEGERAEAVSRFNDDIPCLFLDVPPQARVPHVMFDPNDGTRASVEYLLSLGHRRFGLLSGPDSSISARLRRQSWLTTLAAHGLTPVCSAQGDWSPESGYRCALNMLRASEAATALLVGNDQMALGVLSASAQLGIGVPDQMSVIGYDDTRDSAFYLPPLSTVSQDFTVLGQQAVDSIIGTLRSGDPMASVMLPTRLIARRSTALLSKPGDISLAGLAEELSRIATRLRG</sequence>
<dbReference type="InterPro" id="IPR000843">
    <property type="entry name" value="HTH_LacI"/>
</dbReference>
<comment type="caution">
    <text evidence="5">The sequence shown here is derived from an EMBL/GenBank/DDBJ whole genome shotgun (WGS) entry which is preliminary data.</text>
</comment>
<keyword evidence="3" id="KW-0804">Transcription</keyword>
<organism evidence="5 6">
    <name type="scientific">Martelella alba</name>
    <dbReference type="NCBI Taxonomy" id="2590451"/>
    <lineage>
        <taxon>Bacteria</taxon>
        <taxon>Pseudomonadati</taxon>
        <taxon>Pseudomonadota</taxon>
        <taxon>Alphaproteobacteria</taxon>
        <taxon>Hyphomicrobiales</taxon>
        <taxon>Aurantimonadaceae</taxon>
        <taxon>Martelella</taxon>
    </lineage>
</organism>
<dbReference type="NCBIfam" id="NF007075">
    <property type="entry name" value="PRK09526.1"/>
    <property type="match status" value="1"/>
</dbReference>
<dbReference type="InterPro" id="IPR028082">
    <property type="entry name" value="Peripla_BP_I"/>
</dbReference>
<evidence type="ECO:0000313" key="5">
    <source>
        <dbReference type="EMBL" id="TKI06717.1"/>
    </source>
</evidence>
<dbReference type="SUPFAM" id="SSF47413">
    <property type="entry name" value="lambda repressor-like DNA-binding domains"/>
    <property type="match status" value="1"/>
</dbReference>
<dbReference type="PANTHER" id="PTHR30146:SF153">
    <property type="entry name" value="LACTOSE OPERON REPRESSOR"/>
    <property type="match status" value="1"/>
</dbReference>
<dbReference type="PANTHER" id="PTHR30146">
    <property type="entry name" value="LACI-RELATED TRANSCRIPTIONAL REPRESSOR"/>
    <property type="match status" value="1"/>
</dbReference>
<dbReference type="CDD" id="cd01574">
    <property type="entry name" value="PBP1_LacI"/>
    <property type="match status" value="1"/>
</dbReference>
<dbReference type="PRINTS" id="PR00036">
    <property type="entry name" value="HTHLACI"/>
</dbReference>
<dbReference type="EMBL" id="SZPQ01000010">
    <property type="protein sequence ID" value="TKI06717.1"/>
    <property type="molecule type" value="Genomic_DNA"/>
</dbReference>
<keyword evidence="2 5" id="KW-0238">DNA-binding</keyword>
<protein>
    <submittedName>
        <fullName evidence="5">LacI family DNA-binding transcriptional regulator</fullName>
    </submittedName>
</protein>
<name>A0ABY2SNN7_9HYPH</name>
<evidence type="ECO:0000256" key="3">
    <source>
        <dbReference type="ARBA" id="ARBA00023163"/>
    </source>
</evidence>
<dbReference type="GO" id="GO:0003677">
    <property type="term" value="F:DNA binding"/>
    <property type="evidence" value="ECO:0007669"/>
    <property type="project" value="UniProtKB-KW"/>
</dbReference>
<dbReference type="RefSeq" id="WP_136989822.1">
    <property type="nucleotide sequence ID" value="NZ_SZPQ01000010.1"/>
</dbReference>
<evidence type="ECO:0000313" key="6">
    <source>
        <dbReference type="Proteomes" id="UP000305202"/>
    </source>
</evidence>
<accession>A0ABY2SNN7</accession>
<keyword evidence="1" id="KW-0805">Transcription regulation</keyword>
<dbReference type="Gene3D" id="1.10.260.40">
    <property type="entry name" value="lambda repressor-like DNA-binding domains"/>
    <property type="match status" value="1"/>
</dbReference>
<keyword evidence="6" id="KW-1185">Reference proteome</keyword>
<dbReference type="SMART" id="SM00354">
    <property type="entry name" value="HTH_LACI"/>
    <property type="match status" value="1"/>
</dbReference>
<dbReference type="CDD" id="cd01392">
    <property type="entry name" value="HTH_LacI"/>
    <property type="match status" value="1"/>
</dbReference>
<gene>
    <name evidence="5" type="ORF">FCN80_08965</name>
</gene>
<dbReference type="PROSITE" id="PS50932">
    <property type="entry name" value="HTH_LACI_2"/>
    <property type="match status" value="1"/>
</dbReference>
<proteinExistence type="predicted"/>
<dbReference type="SUPFAM" id="SSF53822">
    <property type="entry name" value="Periplasmic binding protein-like I"/>
    <property type="match status" value="1"/>
</dbReference>
<evidence type="ECO:0000259" key="4">
    <source>
        <dbReference type="PROSITE" id="PS50932"/>
    </source>
</evidence>